<gene>
    <name evidence="1" type="ORF">ACH5RR_022510</name>
</gene>
<name>A0ABD2Z813_9GENT</name>
<proteinExistence type="predicted"/>
<sequence>MMFQNQLWIDHGLNLFTPPTSASRTVHVCAFPASRLGLEGVGISPDCNPENRTSSRELLNWALEPAKDHILDKLFELGYLDAAAWANENPVENVVQNDSSSGHSGLLQ</sequence>
<evidence type="ECO:0000313" key="1">
    <source>
        <dbReference type="EMBL" id="KAL3515608.1"/>
    </source>
</evidence>
<comment type="caution">
    <text evidence="1">The sequence shown here is derived from an EMBL/GenBank/DDBJ whole genome shotgun (WGS) entry which is preliminary data.</text>
</comment>
<reference evidence="1 2" key="1">
    <citation type="submission" date="2024-11" db="EMBL/GenBank/DDBJ databases">
        <title>A near-complete genome assembly of Cinchona calisaya.</title>
        <authorList>
            <person name="Lian D.C."/>
            <person name="Zhao X.W."/>
            <person name="Wei L."/>
        </authorList>
    </citation>
    <scope>NUCLEOTIDE SEQUENCE [LARGE SCALE GENOMIC DNA]</scope>
    <source>
        <tissue evidence="1">Nenye</tissue>
    </source>
</reference>
<organism evidence="1 2">
    <name type="scientific">Cinchona calisaya</name>
    <dbReference type="NCBI Taxonomy" id="153742"/>
    <lineage>
        <taxon>Eukaryota</taxon>
        <taxon>Viridiplantae</taxon>
        <taxon>Streptophyta</taxon>
        <taxon>Embryophyta</taxon>
        <taxon>Tracheophyta</taxon>
        <taxon>Spermatophyta</taxon>
        <taxon>Magnoliopsida</taxon>
        <taxon>eudicotyledons</taxon>
        <taxon>Gunneridae</taxon>
        <taxon>Pentapetalae</taxon>
        <taxon>asterids</taxon>
        <taxon>lamiids</taxon>
        <taxon>Gentianales</taxon>
        <taxon>Rubiaceae</taxon>
        <taxon>Cinchonoideae</taxon>
        <taxon>Cinchoneae</taxon>
        <taxon>Cinchona</taxon>
    </lineage>
</organism>
<dbReference type="InterPro" id="IPR033562">
    <property type="entry name" value="PLPL"/>
</dbReference>
<accession>A0ABD2Z813</accession>
<dbReference type="AlphaFoldDB" id="A0ABD2Z813"/>
<dbReference type="PANTHER" id="PTHR12406:SF7">
    <property type="entry name" value="PATATIN-LIKE PHOSPHOLIPASE DOMAIN-CONTAINING PROTEIN 4"/>
    <property type="match status" value="1"/>
</dbReference>
<evidence type="ECO:0000313" key="2">
    <source>
        <dbReference type="Proteomes" id="UP001630127"/>
    </source>
</evidence>
<dbReference type="PANTHER" id="PTHR12406">
    <property type="entry name" value="CALCIUM-INDEPENDENT PHOSPHOLIPASE A2 IPLA2 -RELATED"/>
    <property type="match status" value="1"/>
</dbReference>
<dbReference type="EMBL" id="JBJUIK010000010">
    <property type="protein sequence ID" value="KAL3515608.1"/>
    <property type="molecule type" value="Genomic_DNA"/>
</dbReference>
<dbReference type="Proteomes" id="UP001630127">
    <property type="component" value="Unassembled WGS sequence"/>
</dbReference>
<keyword evidence="2" id="KW-1185">Reference proteome</keyword>
<protein>
    <submittedName>
        <fullName evidence="1">Uncharacterized protein</fullName>
    </submittedName>
</protein>